<sequence length="219" mass="23288">MNAELIAAGAGLVGVVLGGGVTLAAAHIQRKGSKEQADATLHAAVTTARLQYAGALEHQNRIAQRTAYVGFIAATHAFRQALRREVPGRANLDPFREVQQALRDAYVAVELEGPPSVLTAADAVVAAAFGVTQFVYNDAELMETWRTLHIAAHSQQSAAVALQAFRDVQRVVAETSPDQRDALTEGNHQATTMILSPRPHAGELPGRVPDRRCGTPADS</sequence>
<dbReference type="RefSeq" id="WP_004004221.1">
    <property type="nucleotide sequence ID" value="NZ_AMLP01000286.1"/>
</dbReference>
<evidence type="ECO:0000313" key="2">
    <source>
        <dbReference type="EMBL" id="ELS50276.1"/>
    </source>
</evidence>
<dbReference type="EMBL" id="AMLP01000286">
    <property type="protein sequence ID" value="ELS50276.1"/>
    <property type="molecule type" value="Genomic_DNA"/>
</dbReference>
<reference evidence="2 3" key="1">
    <citation type="journal article" date="2013" name="Genome Announc.">
        <title>Draft Genome Sequence of Streptomyces viridochromogenes Strain Tu57, Producer of Avilamycin.</title>
        <authorList>
            <person name="Gruning B.A."/>
            <person name="Erxleben A."/>
            <person name="Hahnlein A."/>
            <person name="Gunther S."/>
        </authorList>
    </citation>
    <scope>NUCLEOTIDE SEQUENCE [LARGE SCALE GENOMIC DNA]</scope>
    <source>
        <strain evidence="2 3">Tue57</strain>
    </source>
</reference>
<organism evidence="2 3">
    <name type="scientific">Streptomyces viridochromogenes Tue57</name>
    <dbReference type="NCBI Taxonomy" id="1160705"/>
    <lineage>
        <taxon>Bacteria</taxon>
        <taxon>Bacillati</taxon>
        <taxon>Actinomycetota</taxon>
        <taxon>Actinomycetes</taxon>
        <taxon>Kitasatosporales</taxon>
        <taxon>Streptomycetaceae</taxon>
        <taxon>Streptomyces</taxon>
    </lineage>
</organism>
<dbReference type="Proteomes" id="UP000011205">
    <property type="component" value="Unassembled WGS sequence"/>
</dbReference>
<accession>L8NYA4</accession>
<name>L8NYA4_STRVR</name>
<evidence type="ECO:0000256" key="1">
    <source>
        <dbReference type="SAM" id="MobiDB-lite"/>
    </source>
</evidence>
<feature type="region of interest" description="Disordered" evidence="1">
    <location>
        <begin position="196"/>
        <end position="219"/>
    </location>
</feature>
<dbReference type="PATRIC" id="fig|1160705.3.peg.8651"/>
<gene>
    <name evidence="2" type="ORF">STVIR_8756</name>
</gene>
<proteinExistence type="predicted"/>
<evidence type="ECO:0000313" key="3">
    <source>
        <dbReference type="Proteomes" id="UP000011205"/>
    </source>
</evidence>
<comment type="caution">
    <text evidence="2">The sequence shown here is derived from an EMBL/GenBank/DDBJ whole genome shotgun (WGS) entry which is preliminary data.</text>
</comment>
<protein>
    <submittedName>
        <fullName evidence="2">Uncharacterized protein</fullName>
    </submittedName>
</protein>
<dbReference type="AlphaFoldDB" id="L8NYA4"/>